<organism evidence="2 3">
    <name type="scientific">Citrobacter freundii</name>
    <dbReference type="NCBI Taxonomy" id="546"/>
    <lineage>
        <taxon>Bacteria</taxon>
        <taxon>Pseudomonadati</taxon>
        <taxon>Pseudomonadota</taxon>
        <taxon>Gammaproteobacteria</taxon>
        <taxon>Enterobacterales</taxon>
        <taxon>Enterobacteriaceae</taxon>
        <taxon>Citrobacter</taxon>
        <taxon>Citrobacter freundii complex</taxon>
    </lineage>
</organism>
<dbReference type="Proteomes" id="UP000885148">
    <property type="component" value="Unassembled WGS sequence"/>
</dbReference>
<gene>
    <name evidence="2" type="ORF">KV121_005482</name>
</gene>
<feature type="non-terminal residue" evidence="2">
    <location>
        <position position="1"/>
    </location>
</feature>
<dbReference type="EMBL" id="DAESCB010000047">
    <property type="protein sequence ID" value="HBH7045304.1"/>
    <property type="molecule type" value="Genomic_DNA"/>
</dbReference>
<protein>
    <submittedName>
        <fullName evidence="2">ISAs1 family transposase</fullName>
    </submittedName>
</protein>
<dbReference type="GO" id="GO:0006313">
    <property type="term" value="P:DNA transposition"/>
    <property type="evidence" value="ECO:0007669"/>
    <property type="project" value="InterPro"/>
</dbReference>
<dbReference type="NCBIfam" id="NF033564">
    <property type="entry name" value="transpos_ISAs1"/>
    <property type="match status" value="1"/>
</dbReference>
<dbReference type="PANTHER" id="PTHR30298">
    <property type="entry name" value="H REPEAT-ASSOCIATED PREDICTED TRANSPOSASE"/>
    <property type="match status" value="1"/>
</dbReference>
<dbReference type="AlphaFoldDB" id="A0A9P4DJJ2"/>
<dbReference type="InterPro" id="IPR051698">
    <property type="entry name" value="Transposase_11-like"/>
</dbReference>
<evidence type="ECO:0000259" key="1">
    <source>
        <dbReference type="Pfam" id="PF01609"/>
    </source>
</evidence>
<sequence>KSRGRQETRLALVNEDLSVLGDLEFDWPGLKTMGIVVSIRQESAVAQESEVTVRYYISSKALSAKELLNASRSHWLVESMHWMLDTAFGEDACRKRAEERAENFARIRQMCLNMLKSETTLKASIKHKRAMCAMDPEYLLKVLGSLYLRECS</sequence>
<dbReference type="GO" id="GO:0004803">
    <property type="term" value="F:transposase activity"/>
    <property type="evidence" value="ECO:0007669"/>
    <property type="project" value="InterPro"/>
</dbReference>
<evidence type="ECO:0000313" key="3">
    <source>
        <dbReference type="Proteomes" id="UP000885148"/>
    </source>
</evidence>
<dbReference type="GO" id="GO:0003677">
    <property type="term" value="F:DNA binding"/>
    <property type="evidence" value="ECO:0007669"/>
    <property type="project" value="InterPro"/>
</dbReference>
<dbReference type="InterPro" id="IPR047647">
    <property type="entry name" value="ISAs1_transpos"/>
</dbReference>
<evidence type="ECO:0000313" key="2">
    <source>
        <dbReference type="EMBL" id="HBH7045304.1"/>
    </source>
</evidence>
<accession>A0A9P4DJJ2</accession>
<name>A0A9P4DJJ2_CITFR</name>
<reference evidence="2" key="2">
    <citation type="submission" date="2021-07" db="EMBL/GenBank/DDBJ databases">
        <authorList>
            <consortium name="NCBI Pathogen Detection Project"/>
        </authorList>
    </citation>
    <scope>NUCLEOTIDE SEQUENCE</scope>
    <source>
        <strain evidence="2">91871</strain>
    </source>
</reference>
<reference evidence="2" key="1">
    <citation type="journal article" date="2018" name="Genome Biol.">
        <title>SKESA: strategic k-mer extension for scrupulous assemblies.</title>
        <authorList>
            <person name="Souvorov A."/>
            <person name="Agarwala R."/>
            <person name="Lipman D.J."/>
        </authorList>
    </citation>
    <scope>NUCLEOTIDE SEQUENCE</scope>
    <source>
        <strain evidence="2">91871</strain>
    </source>
</reference>
<comment type="caution">
    <text evidence="2">The sequence shown here is derived from an EMBL/GenBank/DDBJ whole genome shotgun (WGS) entry which is preliminary data.</text>
</comment>
<dbReference type="InterPro" id="IPR002559">
    <property type="entry name" value="Transposase_11"/>
</dbReference>
<feature type="domain" description="Transposase IS4-like" evidence="1">
    <location>
        <begin position="41"/>
        <end position="114"/>
    </location>
</feature>
<dbReference type="Pfam" id="PF01609">
    <property type="entry name" value="DDE_Tnp_1"/>
    <property type="match status" value="1"/>
</dbReference>
<proteinExistence type="predicted"/>
<dbReference type="PANTHER" id="PTHR30298:SF0">
    <property type="entry name" value="PROTEIN YBFL-RELATED"/>
    <property type="match status" value="1"/>
</dbReference>